<dbReference type="OMA" id="RDGRENN"/>
<feature type="compositionally biased region" description="Gly residues" evidence="1">
    <location>
        <begin position="233"/>
        <end position="242"/>
    </location>
</feature>
<feature type="compositionally biased region" description="Basic and acidic residues" evidence="1">
    <location>
        <begin position="245"/>
        <end position="264"/>
    </location>
</feature>
<proteinExistence type="predicted"/>
<feature type="compositionally biased region" description="Basic and acidic residues" evidence="1">
    <location>
        <begin position="277"/>
        <end position="298"/>
    </location>
</feature>
<name>A0A7I4Z0I8_HAECO</name>
<protein>
    <submittedName>
        <fullName evidence="3">YTH domain-containing protein</fullName>
    </submittedName>
</protein>
<feature type="region of interest" description="Disordered" evidence="1">
    <location>
        <begin position="468"/>
        <end position="562"/>
    </location>
</feature>
<evidence type="ECO:0000256" key="1">
    <source>
        <dbReference type="SAM" id="MobiDB-lite"/>
    </source>
</evidence>
<dbReference type="OrthoDB" id="5844244at2759"/>
<feature type="compositionally biased region" description="Polar residues" evidence="1">
    <location>
        <begin position="545"/>
        <end position="562"/>
    </location>
</feature>
<feature type="region of interest" description="Disordered" evidence="1">
    <location>
        <begin position="155"/>
        <end position="176"/>
    </location>
</feature>
<dbReference type="Proteomes" id="UP000025227">
    <property type="component" value="Unplaced"/>
</dbReference>
<feature type="region of interest" description="Disordered" evidence="1">
    <location>
        <begin position="277"/>
        <end position="321"/>
    </location>
</feature>
<feature type="compositionally biased region" description="Basic and acidic residues" evidence="1">
    <location>
        <begin position="531"/>
        <end position="544"/>
    </location>
</feature>
<feature type="region of interest" description="Disordered" evidence="1">
    <location>
        <begin position="228"/>
        <end position="264"/>
    </location>
</feature>
<dbReference type="AlphaFoldDB" id="A0A7I4Z0I8"/>
<dbReference type="WBParaSite" id="HCON_00169200-00001">
    <property type="protein sequence ID" value="HCON_00169200-00001"/>
    <property type="gene ID" value="HCON_00169200"/>
</dbReference>
<accession>A0A7I4Z0I8</accession>
<reference evidence="3" key="1">
    <citation type="submission" date="2020-12" db="UniProtKB">
        <authorList>
            <consortium name="WormBaseParasite"/>
        </authorList>
    </citation>
    <scope>IDENTIFICATION</scope>
    <source>
        <strain evidence="3">MHco3</strain>
    </source>
</reference>
<evidence type="ECO:0000313" key="3">
    <source>
        <dbReference type="WBParaSite" id="HCON_00169200-00001"/>
    </source>
</evidence>
<evidence type="ECO:0000313" key="2">
    <source>
        <dbReference type="Proteomes" id="UP000025227"/>
    </source>
</evidence>
<keyword evidence="2" id="KW-1185">Reference proteome</keyword>
<sequence>MYPNQSYTGYHTNTMGVWNQAAVPQNSQGIGYAVPYAHPEVTTYVEKATFPNPYGTLYAAESDYYRHSYANPTSQQPGQWTQSGFHQYMLAPQYRRSVTDCYDRHRPNMPNTARPPPSMKTDNSDNTFHASLSMLENPTQNSAAAYTASWVSSTSSIPPELRDEPEVPSFNGSAHSGGRDDLAAGASAVFTPPVSTFADQFSNISITEKDGESLTTQWENPTILAAQQWPGLGQDGGGGGASVGQERRRRADERQLHARESSKELTWEERIRKGAVQKERVEQRGLERPERTERDGRENNSGNVRHKGQRGGRYGVPSRSDRLGRETILSPILGDRDDYPCRNGQTIRSTRGNRTVERPIHHDTGARIVPMRAPQYYSHGVPLLMARGAYYRAGPPPVVCIPQQDQRFRNTWLDASLGINYPSVQMVDYSFTPCCGGYRTRPISGVRSGCRYASKNLCKENVKSQCNEQTSIETDRSRRAQSAVENNDLSKADEEEDWDAEIKEQKRSRWPRNRCWPYGREEPESNNPTIEENHTADEKHHCEISDTSFNGKTDACVTTASE</sequence>
<organism evidence="2 3">
    <name type="scientific">Haemonchus contortus</name>
    <name type="common">Barber pole worm</name>
    <dbReference type="NCBI Taxonomy" id="6289"/>
    <lineage>
        <taxon>Eukaryota</taxon>
        <taxon>Metazoa</taxon>
        <taxon>Ecdysozoa</taxon>
        <taxon>Nematoda</taxon>
        <taxon>Chromadorea</taxon>
        <taxon>Rhabditida</taxon>
        <taxon>Rhabditina</taxon>
        <taxon>Rhabditomorpha</taxon>
        <taxon>Strongyloidea</taxon>
        <taxon>Trichostrongylidae</taxon>
        <taxon>Haemonchus</taxon>
    </lineage>
</organism>